<proteinExistence type="predicted"/>
<evidence type="ECO:0000313" key="2">
    <source>
        <dbReference type="EMBL" id="KIM50158.1"/>
    </source>
</evidence>
<name>A0A0C2YK75_9AGAM</name>
<protein>
    <recommendedName>
        <fullName evidence="1">DUF6532 domain-containing protein</fullName>
    </recommendedName>
</protein>
<dbReference type="AlphaFoldDB" id="A0A0C2YK75"/>
<dbReference type="Proteomes" id="UP000053989">
    <property type="component" value="Unassembled WGS sequence"/>
</dbReference>
<reference evidence="3" key="2">
    <citation type="submission" date="2015-01" db="EMBL/GenBank/DDBJ databases">
        <title>Evolutionary Origins and Diversification of the Mycorrhizal Mutualists.</title>
        <authorList>
            <consortium name="DOE Joint Genome Institute"/>
            <consortium name="Mycorrhizal Genomics Consortium"/>
            <person name="Kohler A."/>
            <person name="Kuo A."/>
            <person name="Nagy L.G."/>
            <person name="Floudas D."/>
            <person name="Copeland A."/>
            <person name="Barry K.W."/>
            <person name="Cichocki N."/>
            <person name="Veneault-Fourrey C."/>
            <person name="LaButti K."/>
            <person name="Lindquist E.A."/>
            <person name="Lipzen A."/>
            <person name="Lundell T."/>
            <person name="Morin E."/>
            <person name="Murat C."/>
            <person name="Riley R."/>
            <person name="Ohm R."/>
            <person name="Sun H."/>
            <person name="Tunlid A."/>
            <person name="Henrissat B."/>
            <person name="Grigoriev I.V."/>
            <person name="Hibbett D.S."/>
            <person name="Martin F."/>
        </authorList>
    </citation>
    <scope>NUCLEOTIDE SEQUENCE [LARGE SCALE GENOMIC DNA]</scope>
    <source>
        <strain evidence="3">Foug A</strain>
    </source>
</reference>
<evidence type="ECO:0000259" key="1">
    <source>
        <dbReference type="Pfam" id="PF20149"/>
    </source>
</evidence>
<reference evidence="2 3" key="1">
    <citation type="submission" date="2014-04" db="EMBL/GenBank/DDBJ databases">
        <authorList>
            <consortium name="DOE Joint Genome Institute"/>
            <person name="Kuo A."/>
            <person name="Kohler A."/>
            <person name="Nagy L.G."/>
            <person name="Floudas D."/>
            <person name="Copeland A."/>
            <person name="Barry K.W."/>
            <person name="Cichocki N."/>
            <person name="Veneault-Fourrey C."/>
            <person name="LaButti K."/>
            <person name="Lindquist E.A."/>
            <person name="Lipzen A."/>
            <person name="Lundell T."/>
            <person name="Morin E."/>
            <person name="Murat C."/>
            <person name="Sun H."/>
            <person name="Tunlid A."/>
            <person name="Henrissat B."/>
            <person name="Grigoriev I.V."/>
            <person name="Hibbett D.S."/>
            <person name="Martin F."/>
            <person name="Nordberg H.P."/>
            <person name="Cantor M.N."/>
            <person name="Hua S.X."/>
        </authorList>
    </citation>
    <scope>NUCLEOTIDE SEQUENCE [LARGE SCALE GENOMIC DNA]</scope>
    <source>
        <strain evidence="2 3">Foug A</strain>
    </source>
</reference>
<keyword evidence="3" id="KW-1185">Reference proteome</keyword>
<dbReference type="OrthoDB" id="2655110at2759"/>
<dbReference type="EMBL" id="KN822653">
    <property type="protein sequence ID" value="KIM50158.1"/>
    <property type="molecule type" value="Genomic_DNA"/>
</dbReference>
<dbReference type="Pfam" id="PF20149">
    <property type="entry name" value="DUF6532"/>
    <property type="match status" value="1"/>
</dbReference>
<gene>
    <name evidence="2" type="ORF">SCLCIDRAFT_34593</name>
</gene>
<feature type="domain" description="DUF6532" evidence="1">
    <location>
        <begin position="33"/>
        <end position="207"/>
    </location>
</feature>
<accession>A0A0C2YK75</accession>
<dbReference type="STRING" id="1036808.A0A0C2YK75"/>
<dbReference type="InParanoid" id="A0A0C2YK75"/>
<evidence type="ECO:0000313" key="3">
    <source>
        <dbReference type="Proteomes" id="UP000053989"/>
    </source>
</evidence>
<dbReference type="InterPro" id="IPR045341">
    <property type="entry name" value="DUF6532"/>
</dbReference>
<dbReference type="HOGENOM" id="CLU_080777_1_1_1"/>
<sequence length="261" mass="29252">MSTVPNTFDSIAPKPFLLAFYPPLWRKLLDLVKAQMWLHVAVENAFPLLEQAVDGICCEVLIEVSAHFEDKGWEATIQLTGQLFNDMQTFCSDVKKAIMKTLLFDYELYPPPNAGNEEAWIKFVKDRANELLWSSAYLHGEPDGLGKASNFAHPAIKNSCLSLYYSNTSGKSLHQFVEFQTYIPYKALILVTAVIHTILSTFRKHSFEVTGNLITEDIECAYNGLESQVDCILGNPYHGPKLNTLLEELAASGMTGYTTKT</sequence>
<organism evidence="2 3">
    <name type="scientific">Scleroderma citrinum Foug A</name>
    <dbReference type="NCBI Taxonomy" id="1036808"/>
    <lineage>
        <taxon>Eukaryota</taxon>
        <taxon>Fungi</taxon>
        <taxon>Dikarya</taxon>
        <taxon>Basidiomycota</taxon>
        <taxon>Agaricomycotina</taxon>
        <taxon>Agaricomycetes</taxon>
        <taxon>Agaricomycetidae</taxon>
        <taxon>Boletales</taxon>
        <taxon>Sclerodermatineae</taxon>
        <taxon>Sclerodermataceae</taxon>
        <taxon>Scleroderma</taxon>
    </lineage>
</organism>